<dbReference type="AlphaFoldDB" id="A0A1H7NM32"/>
<protein>
    <submittedName>
        <fullName evidence="1">Uncharacterized protein</fullName>
    </submittedName>
</protein>
<evidence type="ECO:0000313" key="2">
    <source>
        <dbReference type="Proteomes" id="UP000198620"/>
    </source>
</evidence>
<dbReference type="RefSeq" id="WP_177171829.1">
    <property type="nucleotide sequence ID" value="NZ_FOBH01000007.1"/>
</dbReference>
<name>A0A1H7NM32_9PROT</name>
<organism evidence="1 2">
    <name type="scientific">Nitrosovibrio tenuis</name>
    <dbReference type="NCBI Taxonomy" id="1233"/>
    <lineage>
        <taxon>Bacteria</taxon>
        <taxon>Pseudomonadati</taxon>
        <taxon>Pseudomonadota</taxon>
        <taxon>Betaproteobacteria</taxon>
        <taxon>Nitrosomonadales</taxon>
        <taxon>Nitrosomonadaceae</taxon>
        <taxon>Nitrosovibrio</taxon>
    </lineage>
</organism>
<gene>
    <name evidence="1" type="ORF">SAMN05216387_10769</name>
</gene>
<proteinExistence type="predicted"/>
<reference evidence="1 2" key="1">
    <citation type="submission" date="2016-10" db="EMBL/GenBank/DDBJ databases">
        <authorList>
            <person name="de Groot N.N."/>
        </authorList>
    </citation>
    <scope>NUCLEOTIDE SEQUENCE [LARGE SCALE GENOMIC DNA]</scope>
    <source>
        <strain evidence="1 2">Nv1</strain>
    </source>
</reference>
<dbReference type="STRING" id="1233.SAMN05216387_10769"/>
<sequence length="51" mass="5462">MEAARLRQTLYVGRSAPGQLPAIQRIPDRLSMIFNAGSLPGTETIPPTGLV</sequence>
<dbReference type="Proteomes" id="UP000198620">
    <property type="component" value="Unassembled WGS sequence"/>
</dbReference>
<evidence type="ECO:0000313" key="1">
    <source>
        <dbReference type="EMBL" id="SEL24566.1"/>
    </source>
</evidence>
<accession>A0A1H7NM32</accession>
<dbReference type="EMBL" id="FOBH01000007">
    <property type="protein sequence ID" value="SEL24566.1"/>
    <property type="molecule type" value="Genomic_DNA"/>
</dbReference>
<keyword evidence="2" id="KW-1185">Reference proteome</keyword>